<comment type="subcellular location">
    <subcellularLocation>
        <location evidence="1">Cytoplasm</location>
    </subcellularLocation>
</comment>
<protein>
    <submittedName>
        <fullName evidence="6">Cytoplasmic dynein 1 intermediate chain 2 isoform X1</fullName>
    </submittedName>
</protein>
<dbReference type="InterPro" id="IPR001680">
    <property type="entry name" value="WD40_rpt"/>
</dbReference>
<dbReference type="EMBL" id="BPLF01000001">
    <property type="protein sequence ID" value="GIX61109.1"/>
    <property type="molecule type" value="Genomic_DNA"/>
</dbReference>
<dbReference type="AlphaFoldDB" id="A0AAV4LQS8"/>
<dbReference type="Pfam" id="PF00400">
    <property type="entry name" value="WD40"/>
    <property type="match status" value="1"/>
</dbReference>
<gene>
    <name evidence="6" type="ORF">BcabD6B2_05440</name>
</gene>
<dbReference type="PANTHER" id="PTHR12442">
    <property type="entry name" value="DYNEIN INTERMEDIATE CHAIN"/>
    <property type="match status" value="1"/>
</dbReference>
<dbReference type="GeneID" id="94192592"/>
<reference evidence="6 7" key="1">
    <citation type="submission" date="2021-06" db="EMBL/GenBank/DDBJ databases">
        <title>Genome sequence of Babesia caballi.</title>
        <authorList>
            <person name="Yamagishi J."/>
            <person name="Kidaka T."/>
            <person name="Ochi A."/>
        </authorList>
    </citation>
    <scope>NUCLEOTIDE SEQUENCE [LARGE SCALE GENOMIC DNA]</scope>
    <source>
        <strain evidence="6">USDA-D6B2</strain>
    </source>
</reference>
<keyword evidence="3" id="KW-0853">WD repeat</keyword>
<evidence type="ECO:0000313" key="7">
    <source>
        <dbReference type="Proteomes" id="UP001497744"/>
    </source>
</evidence>
<keyword evidence="2" id="KW-0963">Cytoplasm</keyword>
<comment type="caution">
    <text evidence="6">The sequence shown here is derived from an EMBL/GenBank/DDBJ whole genome shotgun (WGS) entry which is preliminary data.</text>
</comment>
<dbReference type="InterPro" id="IPR050687">
    <property type="entry name" value="Dynein_IC"/>
</dbReference>
<keyword evidence="4" id="KW-0677">Repeat</keyword>
<sequence>MRGRNIGVQTGLDDEEDTNLYEVKERLCQLCTQPHEAAAHAFAVTASDSDNDDPEAESQISSDSSGVCDDDGVMARAQSKQSDYLPKKPVTALCVKNDATYALAMAHRPGNWKYHDVNEIYVGGRDCFYSNHVQIVDIELMRPAVKMLCLGAVTKLAFPRDDSPLLYGGTVGGTIYVWDTNTLIASKTVYADALKGHVDPIVVLEFLDDDTLMSVDATGKAFTWSVRNLSEPLSSIEWARPDTPTRASAACCTSSVYCGTFNGRVDRCSVEGGPLETFVAHGTVVNAVAASTVGAFDLLATAAFDCSVKIWDCQNTEEPLYELSNSLDCVTDLAWGVLGEKNDIASDITTPGTAATDRPAPEDASSLSIDDIHRKDPVVDPEGTCDAGSFHQSLEDNVTKKTPHVTREMATNPYFKIPKYDRKLREIAILHPTVMEQLGVYVIPVTSDPAKASAGTPDFGEAPAEGQPTREDNEDAALNSGECHRRLHHSGAATVMKSNLSHIIKESGRQSLSPAAQMCAEMIKAMTPEEKLQYIPRLKETIVYEILKNMQTMESLSAHLASAHIANAH</sequence>
<dbReference type="GO" id="GO:0005868">
    <property type="term" value="C:cytoplasmic dynein complex"/>
    <property type="evidence" value="ECO:0007669"/>
    <property type="project" value="TreeGrafter"/>
</dbReference>
<evidence type="ECO:0000256" key="5">
    <source>
        <dbReference type="SAM" id="MobiDB-lite"/>
    </source>
</evidence>
<dbReference type="PANTHER" id="PTHR12442:SF22">
    <property type="entry name" value="CYTOPLASMIC DYNEIN 1 INTERMEDIATE CHAIN-RELATED"/>
    <property type="match status" value="1"/>
</dbReference>
<evidence type="ECO:0000256" key="2">
    <source>
        <dbReference type="ARBA" id="ARBA00022490"/>
    </source>
</evidence>
<proteinExistence type="predicted"/>
<evidence type="ECO:0000256" key="1">
    <source>
        <dbReference type="ARBA" id="ARBA00004496"/>
    </source>
</evidence>
<dbReference type="Gene3D" id="2.130.10.10">
    <property type="entry name" value="YVTN repeat-like/Quinoprotein amine dehydrogenase"/>
    <property type="match status" value="2"/>
</dbReference>
<dbReference type="SMART" id="SM00320">
    <property type="entry name" value="WD40"/>
    <property type="match status" value="3"/>
</dbReference>
<dbReference type="GO" id="GO:0045504">
    <property type="term" value="F:dynein heavy chain binding"/>
    <property type="evidence" value="ECO:0007669"/>
    <property type="project" value="TreeGrafter"/>
</dbReference>
<dbReference type="InterPro" id="IPR015943">
    <property type="entry name" value="WD40/YVTN_repeat-like_dom_sf"/>
</dbReference>
<evidence type="ECO:0000256" key="3">
    <source>
        <dbReference type="ARBA" id="ARBA00022574"/>
    </source>
</evidence>
<feature type="region of interest" description="Disordered" evidence="5">
    <location>
        <begin position="450"/>
        <end position="475"/>
    </location>
</feature>
<dbReference type="Proteomes" id="UP001497744">
    <property type="component" value="Unassembled WGS sequence"/>
</dbReference>
<dbReference type="GO" id="GO:0005737">
    <property type="term" value="C:cytoplasm"/>
    <property type="evidence" value="ECO:0007669"/>
    <property type="project" value="UniProtKB-SubCell"/>
</dbReference>
<name>A0AAV4LQS8_BABCB</name>
<evidence type="ECO:0000256" key="4">
    <source>
        <dbReference type="ARBA" id="ARBA00022737"/>
    </source>
</evidence>
<dbReference type="SUPFAM" id="SSF50978">
    <property type="entry name" value="WD40 repeat-like"/>
    <property type="match status" value="1"/>
</dbReference>
<evidence type="ECO:0000313" key="6">
    <source>
        <dbReference type="EMBL" id="GIX61109.1"/>
    </source>
</evidence>
<dbReference type="GO" id="GO:0010970">
    <property type="term" value="P:transport along microtubule"/>
    <property type="evidence" value="ECO:0007669"/>
    <property type="project" value="TreeGrafter"/>
</dbReference>
<keyword evidence="7" id="KW-1185">Reference proteome</keyword>
<organism evidence="6 7">
    <name type="scientific">Babesia caballi</name>
    <dbReference type="NCBI Taxonomy" id="5871"/>
    <lineage>
        <taxon>Eukaryota</taxon>
        <taxon>Sar</taxon>
        <taxon>Alveolata</taxon>
        <taxon>Apicomplexa</taxon>
        <taxon>Aconoidasida</taxon>
        <taxon>Piroplasmida</taxon>
        <taxon>Babesiidae</taxon>
        <taxon>Babesia</taxon>
    </lineage>
</organism>
<dbReference type="InterPro" id="IPR036322">
    <property type="entry name" value="WD40_repeat_dom_sf"/>
</dbReference>
<dbReference type="GO" id="GO:0045503">
    <property type="term" value="F:dynein light chain binding"/>
    <property type="evidence" value="ECO:0007669"/>
    <property type="project" value="TreeGrafter"/>
</dbReference>
<accession>A0AAV4LQS8</accession>
<feature type="region of interest" description="Disordered" evidence="5">
    <location>
        <begin position="46"/>
        <end position="68"/>
    </location>
</feature>
<dbReference type="RefSeq" id="XP_067713180.1">
    <property type="nucleotide sequence ID" value="XM_067857079.1"/>
</dbReference>